<evidence type="ECO:0000313" key="6">
    <source>
        <dbReference type="Proteomes" id="UP000050816"/>
    </source>
</evidence>
<comment type="caution">
    <text evidence="5">The sequence shown here is derived from an EMBL/GenBank/DDBJ whole genome shotgun (WGS) entry which is preliminary data.</text>
</comment>
<dbReference type="Pfam" id="PF00436">
    <property type="entry name" value="SSB"/>
    <property type="match status" value="1"/>
</dbReference>
<dbReference type="Gene3D" id="2.40.50.140">
    <property type="entry name" value="Nucleic acid-binding proteins"/>
    <property type="match status" value="1"/>
</dbReference>
<dbReference type="InterPro" id="IPR011344">
    <property type="entry name" value="ssDNA-bd"/>
</dbReference>
<dbReference type="SUPFAM" id="SSF50249">
    <property type="entry name" value="Nucleic acid-binding proteins"/>
    <property type="match status" value="1"/>
</dbReference>
<dbReference type="AlphaFoldDB" id="A0A0R1U3D2"/>
<dbReference type="HAMAP" id="MF_00984">
    <property type="entry name" value="SSB"/>
    <property type="match status" value="1"/>
</dbReference>
<comment type="subunit">
    <text evidence="2">Homotetramer.</text>
</comment>
<dbReference type="GO" id="GO:0006260">
    <property type="term" value="P:DNA replication"/>
    <property type="evidence" value="ECO:0007669"/>
    <property type="project" value="InterPro"/>
</dbReference>
<dbReference type="InterPro" id="IPR000424">
    <property type="entry name" value="Primosome_PriB/ssb"/>
</dbReference>
<dbReference type="InterPro" id="IPR012340">
    <property type="entry name" value="NA-bd_OB-fold"/>
</dbReference>
<dbReference type="PIRSF" id="PIRSF002070">
    <property type="entry name" value="SSB"/>
    <property type="match status" value="1"/>
</dbReference>
<dbReference type="PATRIC" id="fig|1423760.3.peg.946"/>
<name>A0A0R1U3D2_9LACO</name>
<sequence length="126" mass="13937">MSLTGRLTRDPELKYTNGSNIPVLSFTLAVNRNFKNKQGDVEADFINCVAWNKAAENISNYFQKGSLIGIEGSIQTRTYDDKDGKRVYLTEVYVKSFSFLEAKKNQAPSSGQPAAASYAPVTDVPF</sequence>
<dbReference type="PANTHER" id="PTHR10302:SF27">
    <property type="entry name" value="SINGLE-STRANDED DNA-BINDING PROTEIN"/>
    <property type="match status" value="1"/>
</dbReference>
<dbReference type="NCBIfam" id="TIGR00621">
    <property type="entry name" value="ssb"/>
    <property type="match status" value="1"/>
</dbReference>
<evidence type="ECO:0000256" key="3">
    <source>
        <dbReference type="PIRNR" id="PIRNR002070"/>
    </source>
</evidence>
<comment type="caution">
    <text evidence="2">Lacks conserved residue(s) required for the propagation of feature annotation.</text>
</comment>
<evidence type="ECO:0000313" key="5">
    <source>
        <dbReference type="EMBL" id="KRL87817.1"/>
    </source>
</evidence>
<evidence type="ECO:0000256" key="2">
    <source>
        <dbReference type="HAMAP-Rule" id="MF_00984"/>
    </source>
</evidence>
<accession>A0A0R1U3D2</accession>
<dbReference type="GO" id="GO:0009295">
    <property type="term" value="C:nucleoid"/>
    <property type="evidence" value="ECO:0007669"/>
    <property type="project" value="TreeGrafter"/>
</dbReference>
<dbReference type="CDD" id="cd04496">
    <property type="entry name" value="SSB_OBF"/>
    <property type="match status" value="1"/>
</dbReference>
<dbReference type="EMBL" id="AZFK01000087">
    <property type="protein sequence ID" value="KRL87817.1"/>
    <property type="molecule type" value="Genomic_DNA"/>
</dbReference>
<evidence type="ECO:0000256" key="4">
    <source>
        <dbReference type="SAM" id="MobiDB-lite"/>
    </source>
</evidence>
<dbReference type="PANTHER" id="PTHR10302">
    <property type="entry name" value="SINGLE-STRANDED DNA-BINDING PROTEIN"/>
    <property type="match status" value="1"/>
</dbReference>
<feature type="compositionally biased region" description="Low complexity" evidence="4">
    <location>
        <begin position="107"/>
        <end position="120"/>
    </location>
</feature>
<dbReference type="PROSITE" id="PS50935">
    <property type="entry name" value="SSB"/>
    <property type="match status" value="1"/>
</dbReference>
<keyword evidence="1 2" id="KW-0238">DNA-binding</keyword>
<proteinExistence type="inferred from homology"/>
<protein>
    <recommendedName>
        <fullName evidence="2 3">Single-stranded DNA-binding protein</fullName>
        <shortName evidence="2">SSB</shortName>
    </recommendedName>
</protein>
<dbReference type="GO" id="GO:0003697">
    <property type="term" value="F:single-stranded DNA binding"/>
    <property type="evidence" value="ECO:0007669"/>
    <property type="project" value="UniProtKB-UniRule"/>
</dbReference>
<feature type="region of interest" description="Disordered" evidence="4">
    <location>
        <begin position="104"/>
        <end position="126"/>
    </location>
</feature>
<evidence type="ECO:0000256" key="1">
    <source>
        <dbReference type="ARBA" id="ARBA00023125"/>
    </source>
</evidence>
<organism evidence="5 6">
    <name type="scientific">Limosilactobacillus ingluviei DSM 15946</name>
    <dbReference type="NCBI Taxonomy" id="1423760"/>
    <lineage>
        <taxon>Bacteria</taxon>
        <taxon>Bacillati</taxon>
        <taxon>Bacillota</taxon>
        <taxon>Bacilli</taxon>
        <taxon>Lactobacillales</taxon>
        <taxon>Lactobacillaceae</taxon>
        <taxon>Limosilactobacillus</taxon>
    </lineage>
</organism>
<dbReference type="Proteomes" id="UP000050816">
    <property type="component" value="Unassembled WGS sequence"/>
</dbReference>
<reference evidence="5 6" key="1">
    <citation type="journal article" date="2015" name="Genome Announc.">
        <title>Expanding the biotechnology potential of lactobacilli through comparative genomics of 213 strains and associated genera.</title>
        <authorList>
            <person name="Sun Z."/>
            <person name="Harris H.M."/>
            <person name="McCann A."/>
            <person name="Guo C."/>
            <person name="Argimon S."/>
            <person name="Zhang W."/>
            <person name="Yang X."/>
            <person name="Jeffery I.B."/>
            <person name="Cooney J.C."/>
            <person name="Kagawa T.F."/>
            <person name="Liu W."/>
            <person name="Song Y."/>
            <person name="Salvetti E."/>
            <person name="Wrobel A."/>
            <person name="Rasinkangas P."/>
            <person name="Parkhill J."/>
            <person name="Rea M.C."/>
            <person name="O'Sullivan O."/>
            <person name="Ritari J."/>
            <person name="Douillard F.P."/>
            <person name="Paul Ross R."/>
            <person name="Yang R."/>
            <person name="Briner A.E."/>
            <person name="Felis G.E."/>
            <person name="de Vos W.M."/>
            <person name="Barrangou R."/>
            <person name="Klaenhammer T.R."/>
            <person name="Caufield P.W."/>
            <person name="Cui Y."/>
            <person name="Zhang H."/>
            <person name="O'Toole P.W."/>
        </authorList>
    </citation>
    <scope>NUCLEOTIDE SEQUENCE [LARGE SCALE GENOMIC DNA]</scope>
    <source>
        <strain evidence="5 6">DSM 15946</strain>
    </source>
</reference>
<gene>
    <name evidence="5" type="ORF">FC43_GL000920</name>
</gene>